<gene>
    <name evidence="4" type="ORF">L3Y34_006555</name>
</gene>
<dbReference type="InterPro" id="IPR012337">
    <property type="entry name" value="RNaseH-like_sf"/>
</dbReference>
<dbReference type="Proteomes" id="UP000827892">
    <property type="component" value="Chromosome V"/>
</dbReference>
<organism evidence="4 5">
    <name type="scientific">Caenorhabditis briggsae</name>
    <dbReference type="NCBI Taxonomy" id="6238"/>
    <lineage>
        <taxon>Eukaryota</taxon>
        <taxon>Metazoa</taxon>
        <taxon>Ecdysozoa</taxon>
        <taxon>Nematoda</taxon>
        <taxon>Chromadorea</taxon>
        <taxon>Rhabditida</taxon>
        <taxon>Rhabditina</taxon>
        <taxon>Rhabditomorpha</taxon>
        <taxon>Rhabditoidea</taxon>
        <taxon>Rhabditidae</taxon>
        <taxon>Peloderinae</taxon>
        <taxon>Caenorhabditis</taxon>
    </lineage>
</organism>
<feature type="compositionally biased region" description="Basic and acidic residues" evidence="1">
    <location>
        <begin position="1341"/>
        <end position="1358"/>
    </location>
</feature>
<feature type="compositionally biased region" description="Acidic residues" evidence="1">
    <location>
        <begin position="1883"/>
        <end position="1900"/>
    </location>
</feature>
<evidence type="ECO:0000259" key="2">
    <source>
        <dbReference type="Pfam" id="PF05699"/>
    </source>
</evidence>
<evidence type="ECO:0008006" key="6">
    <source>
        <dbReference type="Google" id="ProtNLM"/>
    </source>
</evidence>
<evidence type="ECO:0000313" key="5">
    <source>
        <dbReference type="Proteomes" id="UP000827892"/>
    </source>
</evidence>
<feature type="domain" description="Lin-15A/B-like" evidence="3">
    <location>
        <begin position="614"/>
        <end position="732"/>
    </location>
</feature>
<feature type="region of interest" description="Disordered" evidence="1">
    <location>
        <begin position="1875"/>
        <end position="1900"/>
    </location>
</feature>
<feature type="compositionally biased region" description="Low complexity" evidence="1">
    <location>
        <begin position="1512"/>
        <end position="1526"/>
    </location>
</feature>
<dbReference type="PANTHER" id="PTHR22716">
    <property type="entry name" value="ETS CLASS TRANSCRIPTION FACTOR-RELATED-RELATED"/>
    <property type="match status" value="1"/>
</dbReference>
<feature type="compositionally biased region" description="Polar residues" evidence="1">
    <location>
        <begin position="1564"/>
        <end position="1586"/>
    </location>
</feature>
<name>A0AAE9CZP5_CAEBR</name>
<accession>A0AAE9CZP5</accession>
<dbReference type="InterPro" id="IPR057432">
    <property type="entry name" value="Lin-15A/B-like_dom"/>
</dbReference>
<protein>
    <recommendedName>
        <fullName evidence="6">HAT C-terminal dimerisation domain-containing protein</fullName>
    </recommendedName>
</protein>
<reference evidence="4 5" key="1">
    <citation type="submission" date="2022-02" db="EMBL/GenBank/DDBJ databases">
        <title>Chromosome-level reference genomes for two strains of Caenorhabditis briggsae: an improved platform for comparative genomics.</title>
        <authorList>
            <person name="Stevens L."/>
            <person name="Andersen E.C."/>
        </authorList>
    </citation>
    <scope>NUCLEOTIDE SEQUENCE [LARGE SCALE GENOMIC DNA]</scope>
    <source>
        <strain evidence="4">QX1410_ONT</strain>
        <tissue evidence="4">Whole-organism</tissue>
    </source>
</reference>
<dbReference type="Pfam" id="PF05699">
    <property type="entry name" value="Dimer_Tnp_hAT"/>
    <property type="match status" value="1"/>
</dbReference>
<dbReference type="InterPro" id="IPR040129">
    <property type="entry name" value="Lin-15B-like"/>
</dbReference>
<dbReference type="InterPro" id="IPR008906">
    <property type="entry name" value="HATC_C_dom"/>
</dbReference>
<dbReference type="Pfam" id="PF25375">
    <property type="entry name" value="Lin-15B"/>
    <property type="match status" value="2"/>
</dbReference>
<feature type="compositionally biased region" description="Acidic residues" evidence="1">
    <location>
        <begin position="1236"/>
        <end position="1245"/>
    </location>
</feature>
<dbReference type="GO" id="GO:0040027">
    <property type="term" value="P:negative regulation of vulval development"/>
    <property type="evidence" value="ECO:0007669"/>
    <property type="project" value="InterPro"/>
</dbReference>
<evidence type="ECO:0000313" key="4">
    <source>
        <dbReference type="EMBL" id="ULT86896.1"/>
    </source>
</evidence>
<feature type="region of interest" description="Disordered" evidence="1">
    <location>
        <begin position="1326"/>
        <end position="1395"/>
    </location>
</feature>
<feature type="domain" description="Lin-15A/B-like" evidence="3">
    <location>
        <begin position="1666"/>
        <end position="1787"/>
    </location>
</feature>
<dbReference type="SUPFAM" id="SSF53098">
    <property type="entry name" value="Ribonuclease H-like"/>
    <property type="match status" value="2"/>
</dbReference>
<feature type="compositionally biased region" description="Basic and acidic residues" evidence="1">
    <location>
        <begin position="1270"/>
        <end position="1289"/>
    </location>
</feature>
<evidence type="ECO:0000259" key="3">
    <source>
        <dbReference type="Pfam" id="PF25375"/>
    </source>
</evidence>
<evidence type="ECO:0000256" key="1">
    <source>
        <dbReference type="SAM" id="MobiDB-lite"/>
    </source>
</evidence>
<sequence>MNPDSSQKTCELLSKFMISQGIPLANIRNSAFQDLLEHFEQPDFEIPTEKCLEDSLKWAEPETMDCKVGGALSITVDLAAEEDGTDEKWIVFSCHHFEDFHKRTAVVHFEKLEIAQFNWPTLWSRIHVAITAAYTNFHTVNIVCSSPELAEIFRQPSESRNSEDVRRNDYICFAFYVDKFARQILEIDEVKKSINRLHRFLKVLKTVPEIYRFFVEFQKSKNWDPKLPTIDSKCWQSELFLFTRCLEMDPIFLQISQRWSLVSNYITSSEFNNLLYIQKVLDECEQCLQNLGTSNSSMSQVIPAISRIQMTTMNSKFDDAESLNPTIQTLFSDVFCEFNGSEDYQKSTWLDPRFAFRRDIQPVEKWDDVTQKILEGSSEGVKIEFQQEIQKYRKLLKSERPAPSESPFIWWVLHQERLPNLANLAHRFLAVPAVSIDSAHFFGPSGKFSHVSRIYRDSGTSGDRWMRFAARHQEFRGRGTRMPYKAEGFARPLLDFKAEQSRKRRASSPSGDINLSIFEPKTQGKTVQDYLMIKRRNIVKWQPNNDYKSSSTLYTTLQNTFRASEEPEGVTTPLDDVFKDVKLEQPEEIKVGGVEEDIWSPHTWMGSEKKKQCNRRCCLCNQMKLHEEVKNVTIIGEKLLMALIAFHTGRTSENHARDVYNREKKSFFCREHYGETAGGILNFLKIQNSAKLADCSMEPLQGACNAITDGRVDLADNNLRAFMINFVQKNEEKSPIPFYKPSENQNRSESVSKWRIHRKRSQFYHNLWLHKESHSKMSKIRDFGNFWRISVLTRREIDKSKGPISLTVDWSPRFLVYSVHYFENVFERKTAIFFEKFDHSITADTIYQKLGLGKPEILNFLGATSQVSFRFMEHHTANSYTCLHDFITAFVKRILNLSEIQKALQLVKQFLKVFRSNPSKMNSLKNVLLQRSLSTAWPPEENATWQSTADFLNRWIELHPIFDKFSVTWGFPTNYLHPRVTQLLYQLQHILNQCSHASRLLSNPKTSSISQIIPAVNQIQKAISDKNQPNKPFIERFIVRDFGIIFHGFIHETYNLKYEVAMILDPRYAYRASIRDGKEWKNVEKRLMDQALLRYFNEQEMQFLGYEVSDDPSVRYMFFKKELDLYRSIIQDLPSRNFQNPLVEFWRVHSKSLGALAMMARDYLGCPAISIDASFYFSSDGSGRFDGFCNRYAGAELERLLDAASTQQEFRGRGEYDSMPMEEFDVDSEDVRPEEEKSEEPEDVEMPSTSSAKRPAEAVKKPTKRRKTSKMWEKKTSRNSEEPEKKLEPEETNFIEPKLEMPDDVTPPTEDPSDVVVTLSLQEMEAVRGRVQKTSNSEVPKNSEERKPEKLLEPKLEEPDYDTEDVTPSEAPISANMDSEDDVKPEVATSSEISPEIAKNNSQVVHSCKLLENYRMLTKASEAGTSSDASRFCATPSEDPTMFSEAFTSPKDLSFDDKSFRDPTTSWKSFGALAEASSRGDSFSRVLVTSSKGLKSFYMCSRRTSSGVSTPSEALKSSRASSVSSLPPNPFVASSEVLKSPGTSSEATTSPRPFTTCLEDYKSIDTSFGTTSKDPTSSEAPTTSAFEEQKPEEISFGSIKKSTFPDVYKSYKLTSSGAATSSRIVETCDGDEEEEEKIVLSDAWNIPDPSPPPPRSESSKHSHPPRCFQCQNIDRSVAKNRFSMLEDRQLILLAAVVDRKLHIADALDGCRKKPPQTFCTQHITETARHIYRMLNVQRVDEIRSAPNDGIELTAWKFYKDICRGSAAVTVDSLKDVCIKFILKYEETQCFLCPTQLHRSLMFPVAKSTVNLADWILHKKMKGLEEDSQLRKMKRSALIKHLGTLVDSHVCKEHFPKNCTSAKATLKGPERVFQELSRVSTASDDVDLEGEEEEEEEGVDR</sequence>
<proteinExistence type="predicted"/>
<dbReference type="EMBL" id="CP090895">
    <property type="protein sequence ID" value="ULT86896.1"/>
    <property type="molecule type" value="Genomic_DNA"/>
</dbReference>
<dbReference type="PANTHER" id="PTHR22716:SF1">
    <property type="entry name" value="ETS CLASS TRANSCRIPTION FACTOR-RELATED"/>
    <property type="match status" value="1"/>
</dbReference>
<feature type="region of interest" description="Disordered" evidence="1">
    <location>
        <begin position="1640"/>
        <end position="1666"/>
    </location>
</feature>
<feature type="domain" description="HAT C-terminal dimerisation" evidence="2">
    <location>
        <begin position="399"/>
        <end position="444"/>
    </location>
</feature>
<dbReference type="GO" id="GO:0046983">
    <property type="term" value="F:protein dimerization activity"/>
    <property type="evidence" value="ECO:0007669"/>
    <property type="project" value="InterPro"/>
</dbReference>
<feature type="compositionally biased region" description="Polar residues" evidence="1">
    <location>
        <begin position="1541"/>
        <end position="1553"/>
    </location>
</feature>
<feature type="region of interest" description="Disordered" evidence="1">
    <location>
        <begin position="1208"/>
        <end position="1313"/>
    </location>
</feature>
<feature type="region of interest" description="Disordered" evidence="1">
    <location>
        <begin position="1503"/>
        <end position="1592"/>
    </location>
</feature>